<dbReference type="RefSeq" id="WP_147069543.1">
    <property type="nucleotide sequence ID" value="NZ_AP021884.1"/>
</dbReference>
<dbReference type="AlphaFoldDB" id="A0A512L326"/>
<dbReference type="InterPro" id="IPR007435">
    <property type="entry name" value="DUF484"/>
</dbReference>
<dbReference type="Pfam" id="PF04340">
    <property type="entry name" value="DUF484"/>
    <property type="match status" value="1"/>
</dbReference>
<evidence type="ECO:0000313" key="2">
    <source>
        <dbReference type="Proteomes" id="UP000321337"/>
    </source>
</evidence>
<proteinExistence type="predicted"/>
<dbReference type="Gene3D" id="3.30.450.40">
    <property type="match status" value="1"/>
</dbReference>
<dbReference type="Proteomes" id="UP000321337">
    <property type="component" value="Unassembled WGS sequence"/>
</dbReference>
<evidence type="ECO:0000313" key="1">
    <source>
        <dbReference type="EMBL" id="GEP28878.1"/>
    </source>
</evidence>
<reference evidence="1 2" key="1">
    <citation type="submission" date="2019-07" db="EMBL/GenBank/DDBJ databases">
        <title>Whole genome shotgun sequence of Thiobacillus plumbophilus NBRC 107929.</title>
        <authorList>
            <person name="Hosoyama A."/>
            <person name="Uohara A."/>
            <person name="Ohji S."/>
            <person name="Ichikawa N."/>
        </authorList>
    </citation>
    <scope>NUCLEOTIDE SEQUENCE [LARGE SCALE GENOMIC DNA]</scope>
    <source>
        <strain evidence="1 2">NBRC 107929</strain>
    </source>
</reference>
<organism evidence="1 2">
    <name type="scientific">Sulfuriferula plumbiphila</name>
    <dbReference type="NCBI Taxonomy" id="171865"/>
    <lineage>
        <taxon>Bacteria</taxon>
        <taxon>Pseudomonadati</taxon>
        <taxon>Pseudomonadota</taxon>
        <taxon>Betaproteobacteria</taxon>
        <taxon>Nitrosomonadales</taxon>
        <taxon>Sulfuricellaceae</taxon>
        <taxon>Sulfuriferula</taxon>
    </lineage>
</organism>
<protein>
    <recommendedName>
        <fullName evidence="3">DUF484 domain-containing protein</fullName>
    </recommendedName>
</protein>
<gene>
    <name evidence="1" type="ORF">TPL01_00160</name>
</gene>
<accession>A0A512L326</accession>
<comment type="caution">
    <text evidence="1">The sequence shown here is derived from an EMBL/GenBank/DDBJ whole genome shotgun (WGS) entry which is preliminary data.</text>
</comment>
<dbReference type="EMBL" id="BKAD01000001">
    <property type="protein sequence ID" value="GEP28878.1"/>
    <property type="molecule type" value="Genomic_DNA"/>
</dbReference>
<dbReference type="PANTHER" id="PTHR38765">
    <property type="entry name" value="DUF484 DOMAIN-CONTAINING PROTEIN"/>
    <property type="match status" value="1"/>
</dbReference>
<dbReference type="SUPFAM" id="SSF55781">
    <property type="entry name" value="GAF domain-like"/>
    <property type="match status" value="1"/>
</dbReference>
<dbReference type="PANTHER" id="PTHR38765:SF1">
    <property type="entry name" value="DUF484 DOMAIN-CONTAINING PROTEIN"/>
    <property type="match status" value="1"/>
</dbReference>
<dbReference type="InterPro" id="IPR029016">
    <property type="entry name" value="GAF-like_dom_sf"/>
</dbReference>
<keyword evidence="2" id="KW-1185">Reference proteome</keyword>
<evidence type="ECO:0008006" key="3">
    <source>
        <dbReference type="Google" id="ProtNLM"/>
    </source>
</evidence>
<sequence>MQTEDIARYLAGHPEFFDQHPHLLTDIRVSHPFDGRAVSIAERQILNLREKYKLLETKLAELIEFGEENDAISEKMQHLTRALMSARELPTLLQMLKLNLHDDFGIPHTALRIWQGTAPLPEFAAVSEAVKNWAAQTSQPHCGTLPLAEMADWFAGASHPRSFAAVPLKADHSVGILVLASEDAQRFYPQMGTLYLQRLGELLAAALQRLLP</sequence>
<dbReference type="OrthoDB" id="8525200at2"/>
<name>A0A512L326_9PROT</name>